<gene>
    <name evidence="4" type="ORF">CHGG_06355</name>
</gene>
<dbReference type="OrthoDB" id="7700931at2759"/>
<dbReference type="Proteomes" id="UP000001056">
    <property type="component" value="Unassembled WGS sequence"/>
</dbReference>
<dbReference type="InterPro" id="IPR000782">
    <property type="entry name" value="FAS1_domain"/>
</dbReference>
<feature type="signal peptide" evidence="2">
    <location>
        <begin position="1"/>
        <end position="22"/>
    </location>
</feature>
<feature type="compositionally biased region" description="Pro residues" evidence="1">
    <location>
        <begin position="209"/>
        <end position="222"/>
    </location>
</feature>
<evidence type="ECO:0000259" key="3">
    <source>
        <dbReference type="PROSITE" id="PS50213"/>
    </source>
</evidence>
<dbReference type="VEuPathDB" id="FungiDB:CHGG_06355"/>
<feature type="region of interest" description="Disordered" evidence="1">
    <location>
        <begin position="193"/>
        <end position="258"/>
    </location>
</feature>
<dbReference type="AlphaFoldDB" id="Q2H4R0"/>
<evidence type="ECO:0000256" key="2">
    <source>
        <dbReference type="SAM" id="SignalP"/>
    </source>
</evidence>
<feature type="domain" description="FAS1" evidence="3">
    <location>
        <begin position="109"/>
        <end position="196"/>
    </location>
</feature>
<evidence type="ECO:0000313" key="5">
    <source>
        <dbReference type="Proteomes" id="UP000001056"/>
    </source>
</evidence>
<dbReference type="STRING" id="306901.Q2H4R0"/>
<name>Q2H4R0_CHAGB</name>
<feature type="compositionally biased region" description="Basic residues" evidence="1">
    <location>
        <begin position="90"/>
        <end position="104"/>
    </location>
</feature>
<organism evidence="4 5">
    <name type="scientific">Chaetomium globosum (strain ATCC 6205 / CBS 148.51 / DSM 1962 / NBRC 6347 / NRRL 1970)</name>
    <name type="common">Soil fungus</name>
    <dbReference type="NCBI Taxonomy" id="306901"/>
    <lineage>
        <taxon>Eukaryota</taxon>
        <taxon>Fungi</taxon>
        <taxon>Dikarya</taxon>
        <taxon>Ascomycota</taxon>
        <taxon>Pezizomycotina</taxon>
        <taxon>Sordariomycetes</taxon>
        <taxon>Sordariomycetidae</taxon>
        <taxon>Sordariales</taxon>
        <taxon>Chaetomiaceae</taxon>
        <taxon>Chaetomium</taxon>
    </lineage>
</organism>
<feature type="region of interest" description="Disordered" evidence="1">
    <location>
        <begin position="82"/>
        <end position="109"/>
    </location>
</feature>
<dbReference type="GeneID" id="4391298"/>
<dbReference type="InterPro" id="IPR036378">
    <property type="entry name" value="FAS1_dom_sf"/>
</dbReference>
<dbReference type="eggNOG" id="KOG1437">
    <property type="taxonomic scope" value="Eukaryota"/>
</dbReference>
<feature type="chain" id="PRO_5004208921" description="FAS1 domain-containing protein" evidence="2">
    <location>
        <begin position="23"/>
        <end position="258"/>
    </location>
</feature>
<dbReference type="InParanoid" id="Q2H4R0"/>
<evidence type="ECO:0000256" key="1">
    <source>
        <dbReference type="SAM" id="MobiDB-lite"/>
    </source>
</evidence>
<evidence type="ECO:0000313" key="4">
    <source>
        <dbReference type="EMBL" id="EAQ89736.1"/>
    </source>
</evidence>
<dbReference type="SUPFAM" id="SSF82153">
    <property type="entry name" value="FAS1 domain"/>
    <property type="match status" value="1"/>
</dbReference>
<dbReference type="EMBL" id="CH408031">
    <property type="protein sequence ID" value="EAQ89736.1"/>
    <property type="molecule type" value="Genomic_DNA"/>
</dbReference>
<dbReference type="PROSITE" id="PS50213">
    <property type="entry name" value="FAS1"/>
    <property type="match status" value="1"/>
</dbReference>
<dbReference type="RefSeq" id="XP_001222450.1">
    <property type="nucleotide sequence ID" value="XM_001222449.1"/>
</dbReference>
<reference evidence="5" key="1">
    <citation type="journal article" date="2015" name="Genome Announc.">
        <title>Draft genome sequence of the cellulolytic fungus Chaetomium globosum.</title>
        <authorList>
            <person name="Cuomo C.A."/>
            <person name="Untereiner W.A."/>
            <person name="Ma L.-J."/>
            <person name="Grabherr M."/>
            <person name="Birren B.W."/>
        </authorList>
    </citation>
    <scope>NUCLEOTIDE SEQUENCE [LARGE SCALE GENOMIC DNA]</scope>
    <source>
        <strain evidence="5">ATCC 6205 / CBS 148.51 / DSM 1962 / NBRC 6347 / NRRL 1970</strain>
    </source>
</reference>
<dbReference type="HOGENOM" id="CLU_1077700_0_0_1"/>
<keyword evidence="5" id="KW-1185">Reference proteome</keyword>
<feature type="compositionally biased region" description="Basic residues" evidence="1">
    <location>
        <begin position="223"/>
        <end position="239"/>
    </location>
</feature>
<keyword evidence="2" id="KW-0732">Signal</keyword>
<sequence>MKPFALLFAATAAALVTPGVVSKQQTPLATDQDKTAEQNVVQAWWDGLPNPTSLMSPIEDRITKSIQHSTQDDFLSLIDPEAQEEDHPHPHPRPPHRRHGRHGHHGDPDKTIYELIKENKHTTRFAHLVEKHDEIKQLLQDTKHNHTLFVPTDRAFKHFLLHHGGGGDNDDDDGDHHKGPSKEFLLAHGKYHITPGLHNPQTHPHRDPPANPPHPPELPHPPPGRRFRRRQRPHPRHRHLFDPAAKADGDCEAAADAI</sequence>
<dbReference type="Gene3D" id="2.30.180.10">
    <property type="entry name" value="FAS1 domain"/>
    <property type="match status" value="1"/>
</dbReference>
<accession>Q2H4R0</accession>
<protein>
    <recommendedName>
        <fullName evidence="3">FAS1 domain-containing protein</fullName>
    </recommendedName>
</protein>
<dbReference type="Pfam" id="PF02469">
    <property type="entry name" value="Fasciclin"/>
    <property type="match status" value="1"/>
</dbReference>
<proteinExistence type="predicted"/>